<comment type="similarity">
    <text evidence="4">Belongs to the GcvT family. CAF17/IBA57 subfamily.</text>
</comment>
<dbReference type="PANTHER" id="PTHR22602">
    <property type="entry name" value="TRANSFERASE CAF17, MITOCHONDRIAL-RELATED"/>
    <property type="match status" value="1"/>
</dbReference>
<feature type="compositionally biased region" description="Low complexity" evidence="5">
    <location>
        <begin position="437"/>
        <end position="452"/>
    </location>
</feature>
<comment type="subcellular location">
    <subcellularLocation>
        <location evidence="1">Mitochondrion</location>
    </subcellularLocation>
</comment>
<evidence type="ECO:0000256" key="5">
    <source>
        <dbReference type="SAM" id="MobiDB-lite"/>
    </source>
</evidence>
<dbReference type="InterPro" id="IPR006222">
    <property type="entry name" value="GCVT_N"/>
</dbReference>
<dbReference type="GO" id="GO:0005759">
    <property type="term" value="C:mitochondrial matrix"/>
    <property type="evidence" value="ECO:0007669"/>
    <property type="project" value="TreeGrafter"/>
</dbReference>
<dbReference type="InterPro" id="IPR027266">
    <property type="entry name" value="TrmE/GcvT-like"/>
</dbReference>
<evidence type="ECO:0000313" key="8">
    <source>
        <dbReference type="EMBL" id="RKP36073.1"/>
    </source>
</evidence>
<dbReference type="EMBL" id="ML002725">
    <property type="protein sequence ID" value="RKP36073.1"/>
    <property type="molecule type" value="Genomic_DNA"/>
</dbReference>
<dbReference type="GO" id="GO:0016226">
    <property type="term" value="P:iron-sulfur cluster assembly"/>
    <property type="evidence" value="ECO:0007669"/>
    <property type="project" value="TreeGrafter"/>
</dbReference>
<organism evidence="8 9">
    <name type="scientific">Dimargaris cristalligena</name>
    <dbReference type="NCBI Taxonomy" id="215637"/>
    <lineage>
        <taxon>Eukaryota</taxon>
        <taxon>Fungi</taxon>
        <taxon>Fungi incertae sedis</taxon>
        <taxon>Zoopagomycota</taxon>
        <taxon>Kickxellomycotina</taxon>
        <taxon>Dimargaritomycetes</taxon>
        <taxon>Dimargaritales</taxon>
        <taxon>Dimargaritaceae</taxon>
        <taxon>Dimargaris</taxon>
    </lineage>
</organism>
<dbReference type="STRING" id="215637.A0A4P9ZRJ1"/>
<dbReference type="Gene3D" id="3.30.1360.120">
    <property type="entry name" value="Probable tRNA modification gtpase trme, domain 1"/>
    <property type="match status" value="1"/>
</dbReference>
<evidence type="ECO:0000256" key="1">
    <source>
        <dbReference type="ARBA" id="ARBA00004173"/>
    </source>
</evidence>
<evidence type="ECO:0000256" key="3">
    <source>
        <dbReference type="ARBA" id="ARBA00023128"/>
    </source>
</evidence>
<keyword evidence="9" id="KW-1185">Reference proteome</keyword>
<dbReference type="NCBIfam" id="TIGR03317">
    <property type="entry name" value="ygfZ_signature"/>
    <property type="match status" value="1"/>
</dbReference>
<name>A0A4P9ZRJ1_9FUNG</name>
<dbReference type="Proteomes" id="UP000268162">
    <property type="component" value="Unassembled WGS sequence"/>
</dbReference>
<proteinExistence type="inferred from homology"/>
<feature type="domain" description="CAF17 C-terminal" evidence="7">
    <location>
        <begin position="452"/>
        <end position="524"/>
    </location>
</feature>
<sequence>MLRPCFRSALSTTSRARQGGASRVFAATIHPGGILPQSGSVLGLKCHPAHTAHYITIPQPRCYYSTTTSSTTESTVSSVPPVPTDHPDQLNAVDSYTSIPDRGFIQVHGPDAVTFLQGLITNHMPKIAVGGGGLYTHFLIPQGRVLYDAIIYPLNQGERFPTPPTFIIECAAGSTVAELTRMLTLRRLRAKVEVKNVTNMYRAWNIWGPSADRLWCWQQLKNPPTATTSATTIHGSQGTTDMADQERNQPRPASINHTAAHLPRGSLVLKSKDVGIWFQDTRAPGMGMRLILPVAYNEPALPSTFRLVSPLIYTLRRMLLGVPEGPAEIAARHALPLEMGLDYMHGVDFRKGCYMGQELTIRTYHTGVVRKRVMPVALVPDRPREHTPLAKAGCKTAVSLDPHPTFQQPEPQADIYHVPLDTPVEEIRRLLFKESDPPTSASTSPAVVSESVDTPVEAPSSPPRRSRLRPAAKYCAGQCNVGLAVVRLESVADDTRKFVVGTVDEKGHPLVLRVLPRIPDWWPQTPTVSE</sequence>
<evidence type="ECO:0000313" key="9">
    <source>
        <dbReference type="Proteomes" id="UP000268162"/>
    </source>
</evidence>
<feature type="region of interest" description="Disordered" evidence="5">
    <location>
        <begin position="434"/>
        <end position="469"/>
    </location>
</feature>
<gene>
    <name evidence="8" type="ORF">BJ085DRAFT_33017</name>
</gene>
<keyword evidence="2" id="KW-0809">Transit peptide</keyword>
<dbReference type="Pfam" id="PF25455">
    <property type="entry name" value="Beta-barrel_CAF17_C"/>
    <property type="match status" value="1"/>
</dbReference>
<evidence type="ECO:0000259" key="7">
    <source>
        <dbReference type="Pfam" id="PF25455"/>
    </source>
</evidence>
<protein>
    <submittedName>
        <fullName evidence="8">Uncharacterized protein</fullName>
    </submittedName>
</protein>
<evidence type="ECO:0000256" key="2">
    <source>
        <dbReference type="ARBA" id="ARBA00022946"/>
    </source>
</evidence>
<reference evidence="9" key="1">
    <citation type="journal article" date="2018" name="Nat. Microbiol.">
        <title>Leveraging single-cell genomics to expand the fungal tree of life.</title>
        <authorList>
            <person name="Ahrendt S.R."/>
            <person name="Quandt C.A."/>
            <person name="Ciobanu D."/>
            <person name="Clum A."/>
            <person name="Salamov A."/>
            <person name="Andreopoulos B."/>
            <person name="Cheng J.F."/>
            <person name="Woyke T."/>
            <person name="Pelin A."/>
            <person name="Henrissat B."/>
            <person name="Reynolds N.K."/>
            <person name="Benny G.L."/>
            <person name="Smith M.E."/>
            <person name="James T.Y."/>
            <person name="Grigoriev I.V."/>
        </authorList>
    </citation>
    <scope>NUCLEOTIDE SEQUENCE [LARGE SCALE GENOMIC DNA]</scope>
    <source>
        <strain evidence="9">RSA 468</strain>
    </source>
</reference>
<dbReference type="Pfam" id="PF01571">
    <property type="entry name" value="GCV_T"/>
    <property type="match status" value="1"/>
</dbReference>
<accession>A0A4P9ZRJ1</accession>
<feature type="domain" description="GCVT N-terminal" evidence="6">
    <location>
        <begin position="105"/>
        <end position="214"/>
    </location>
</feature>
<dbReference type="AlphaFoldDB" id="A0A4P9ZRJ1"/>
<dbReference type="InterPro" id="IPR045179">
    <property type="entry name" value="YgfZ/GcvT"/>
</dbReference>
<evidence type="ECO:0000256" key="4">
    <source>
        <dbReference type="ARBA" id="ARBA00093447"/>
    </source>
</evidence>
<evidence type="ECO:0000259" key="6">
    <source>
        <dbReference type="Pfam" id="PF01571"/>
    </source>
</evidence>
<dbReference type="OrthoDB" id="191995at2759"/>
<dbReference type="PANTHER" id="PTHR22602:SF0">
    <property type="entry name" value="TRANSFERASE CAF17, MITOCHONDRIAL-RELATED"/>
    <property type="match status" value="1"/>
</dbReference>
<feature type="compositionally biased region" description="Polar residues" evidence="5">
    <location>
        <begin position="226"/>
        <end position="242"/>
    </location>
</feature>
<dbReference type="InterPro" id="IPR057460">
    <property type="entry name" value="CAF17_C"/>
</dbReference>
<feature type="region of interest" description="Disordered" evidence="5">
    <location>
        <begin position="226"/>
        <end position="250"/>
    </location>
</feature>
<keyword evidence="3" id="KW-0496">Mitochondrion</keyword>
<dbReference type="InterPro" id="IPR017703">
    <property type="entry name" value="YgfZ/GCV_T_CS"/>
</dbReference>
<dbReference type="SUPFAM" id="SSF103025">
    <property type="entry name" value="Folate-binding domain"/>
    <property type="match status" value="1"/>
</dbReference>